<dbReference type="EMBL" id="SKBQ01000054">
    <property type="protein sequence ID" value="TPX10767.1"/>
    <property type="molecule type" value="Genomic_DNA"/>
</dbReference>
<keyword evidence="2" id="KW-1133">Transmembrane helix</keyword>
<accession>A0A507ATH0</accession>
<evidence type="ECO:0000256" key="2">
    <source>
        <dbReference type="SAM" id="Phobius"/>
    </source>
</evidence>
<dbReference type="RefSeq" id="XP_030992478.1">
    <property type="nucleotide sequence ID" value="XM_031143179.1"/>
</dbReference>
<dbReference type="GO" id="GO:0016020">
    <property type="term" value="C:membrane"/>
    <property type="evidence" value="ECO:0007669"/>
    <property type="project" value="TreeGrafter"/>
</dbReference>
<dbReference type="STRING" id="1093900.A0A507ATH0"/>
<evidence type="ECO:0000313" key="3">
    <source>
        <dbReference type="EMBL" id="TPX10767.1"/>
    </source>
</evidence>
<dbReference type="InParanoid" id="A0A507ATH0"/>
<feature type="region of interest" description="Disordered" evidence="1">
    <location>
        <begin position="76"/>
        <end position="105"/>
    </location>
</feature>
<feature type="transmembrane region" description="Helical" evidence="2">
    <location>
        <begin position="223"/>
        <end position="245"/>
    </location>
</feature>
<sequence length="331" mass="36536">MSGANSWLTRQRKSDLSDLAQRLGLKDYATQKKAELEQALDDFLSENSARYQSDSTLAPYYNSRARAIGSPVKKEAPELKVAKRRQTKAQEEVPADSEDEPTGMSTALARTPGRALSLASRIPLPASPADVAHAVDRSTLAVRERVTSIYHDSGIPEVTQITRESLSTVHAILFVISAFELFRLRPEVLADRYAFTIPAIPFLRTSDYPVHIPDMFLLLTSSFWSPVLLWAFSSTIVPAIFGYFFNLSAASHTGRGRKAHQLEYAVDPLVFSIAKAILTYAIYEQGVSFWGLVDQDSVARINSAIYGGWRGVIVGTFVTGLVSVYDAVLKK</sequence>
<dbReference type="OrthoDB" id="4034134at2759"/>
<dbReference type="PANTHER" id="PTHR41807">
    <property type="entry name" value="GLUTATHIONE TRANSFERASE 3"/>
    <property type="match status" value="1"/>
</dbReference>
<keyword evidence="2" id="KW-0472">Membrane</keyword>
<name>A0A507ATH0_9PEZI</name>
<gene>
    <name evidence="3" type="ORF">E0L32_008336</name>
</gene>
<keyword evidence="2" id="KW-0812">Transmembrane</keyword>
<organism evidence="3 4">
    <name type="scientific">Thyridium curvatum</name>
    <dbReference type="NCBI Taxonomy" id="1093900"/>
    <lineage>
        <taxon>Eukaryota</taxon>
        <taxon>Fungi</taxon>
        <taxon>Dikarya</taxon>
        <taxon>Ascomycota</taxon>
        <taxon>Pezizomycotina</taxon>
        <taxon>Sordariomycetes</taxon>
        <taxon>Sordariomycetidae</taxon>
        <taxon>Thyridiales</taxon>
        <taxon>Thyridiaceae</taxon>
        <taxon>Thyridium</taxon>
    </lineage>
</organism>
<protein>
    <recommendedName>
        <fullName evidence="5">Rho termination factor N-terminal domain-containing protein</fullName>
    </recommendedName>
</protein>
<feature type="transmembrane region" description="Helical" evidence="2">
    <location>
        <begin position="303"/>
        <end position="325"/>
    </location>
</feature>
<reference evidence="3 4" key="1">
    <citation type="submission" date="2019-06" db="EMBL/GenBank/DDBJ databases">
        <title>Draft genome sequence of the filamentous fungus Phialemoniopsis curvata isolated from diesel fuel.</title>
        <authorList>
            <person name="Varaljay V.A."/>
            <person name="Lyon W.J."/>
            <person name="Crouch A.L."/>
            <person name="Drake C.E."/>
            <person name="Hollomon J.M."/>
            <person name="Nadeau L.J."/>
            <person name="Nunn H.S."/>
            <person name="Stevenson B.S."/>
            <person name="Bojanowski C.L."/>
            <person name="Crookes-Goodson W.J."/>
        </authorList>
    </citation>
    <scope>NUCLEOTIDE SEQUENCE [LARGE SCALE GENOMIC DNA]</scope>
    <source>
        <strain evidence="3 4">D216</strain>
    </source>
</reference>
<keyword evidence="4" id="KW-1185">Reference proteome</keyword>
<dbReference type="AlphaFoldDB" id="A0A507ATH0"/>
<dbReference type="FunCoup" id="A0A507ATH0">
    <property type="interactions" value="29"/>
</dbReference>
<dbReference type="PANTHER" id="PTHR41807:SF1">
    <property type="entry name" value="GLUTATHIONE TRANSFERASE 3"/>
    <property type="match status" value="1"/>
</dbReference>
<dbReference type="InterPro" id="IPR038872">
    <property type="entry name" value="Put_GTT3"/>
</dbReference>
<dbReference type="GeneID" id="41975783"/>
<evidence type="ECO:0000256" key="1">
    <source>
        <dbReference type="SAM" id="MobiDB-lite"/>
    </source>
</evidence>
<proteinExistence type="predicted"/>
<evidence type="ECO:0000313" key="4">
    <source>
        <dbReference type="Proteomes" id="UP000319257"/>
    </source>
</evidence>
<feature type="transmembrane region" description="Helical" evidence="2">
    <location>
        <begin position="265"/>
        <end position="283"/>
    </location>
</feature>
<dbReference type="Proteomes" id="UP000319257">
    <property type="component" value="Unassembled WGS sequence"/>
</dbReference>
<comment type="caution">
    <text evidence="3">The sequence shown here is derived from an EMBL/GenBank/DDBJ whole genome shotgun (WGS) entry which is preliminary data.</text>
</comment>
<evidence type="ECO:0008006" key="5">
    <source>
        <dbReference type="Google" id="ProtNLM"/>
    </source>
</evidence>